<evidence type="ECO:0000313" key="1">
    <source>
        <dbReference type="Proteomes" id="UP000036681"/>
    </source>
</evidence>
<dbReference type="Proteomes" id="UP000036681">
    <property type="component" value="Unplaced"/>
</dbReference>
<proteinExistence type="predicted"/>
<dbReference type="WBParaSite" id="ALUE_0000781001-mRNA-1">
    <property type="protein sequence ID" value="ALUE_0000781001-mRNA-1"/>
    <property type="gene ID" value="ALUE_0000781001"/>
</dbReference>
<dbReference type="AlphaFoldDB" id="A0A0M3HX30"/>
<protein>
    <submittedName>
        <fullName evidence="2">Uncharacterized protein</fullName>
    </submittedName>
</protein>
<organism evidence="1 2">
    <name type="scientific">Ascaris lumbricoides</name>
    <name type="common">Giant roundworm</name>
    <dbReference type="NCBI Taxonomy" id="6252"/>
    <lineage>
        <taxon>Eukaryota</taxon>
        <taxon>Metazoa</taxon>
        <taxon>Ecdysozoa</taxon>
        <taxon>Nematoda</taxon>
        <taxon>Chromadorea</taxon>
        <taxon>Rhabditida</taxon>
        <taxon>Spirurina</taxon>
        <taxon>Ascaridomorpha</taxon>
        <taxon>Ascaridoidea</taxon>
        <taxon>Ascarididae</taxon>
        <taxon>Ascaris</taxon>
    </lineage>
</organism>
<name>A0A0M3HX30_ASCLU</name>
<keyword evidence="1" id="KW-1185">Reference proteome</keyword>
<sequence>MEREHIRFPLQIQRRRNLLWFAGVEWRGGLCTGVEEGTITEERDRPKRRWKRKVK</sequence>
<reference evidence="2" key="1">
    <citation type="submission" date="2017-02" db="UniProtKB">
        <authorList>
            <consortium name="WormBaseParasite"/>
        </authorList>
    </citation>
    <scope>IDENTIFICATION</scope>
</reference>
<accession>A0A0M3HX30</accession>
<evidence type="ECO:0000313" key="2">
    <source>
        <dbReference type="WBParaSite" id="ALUE_0000781001-mRNA-1"/>
    </source>
</evidence>